<gene>
    <name evidence="2" type="ORF">Tco_0874009</name>
</gene>
<protein>
    <recommendedName>
        <fullName evidence="4">Reverse transcriptase domain-containing protein</fullName>
    </recommendedName>
</protein>
<feature type="compositionally biased region" description="Basic residues" evidence="1">
    <location>
        <begin position="99"/>
        <end position="109"/>
    </location>
</feature>
<proteinExistence type="predicted"/>
<reference evidence="2" key="1">
    <citation type="journal article" date="2022" name="Int. J. Mol. Sci.">
        <title>Draft Genome of Tanacetum Coccineum: Genomic Comparison of Closely Related Tanacetum-Family Plants.</title>
        <authorList>
            <person name="Yamashiro T."/>
            <person name="Shiraishi A."/>
            <person name="Nakayama K."/>
            <person name="Satake H."/>
        </authorList>
    </citation>
    <scope>NUCLEOTIDE SEQUENCE</scope>
</reference>
<organism evidence="2 3">
    <name type="scientific">Tanacetum coccineum</name>
    <dbReference type="NCBI Taxonomy" id="301880"/>
    <lineage>
        <taxon>Eukaryota</taxon>
        <taxon>Viridiplantae</taxon>
        <taxon>Streptophyta</taxon>
        <taxon>Embryophyta</taxon>
        <taxon>Tracheophyta</taxon>
        <taxon>Spermatophyta</taxon>
        <taxon>Magnoliopsida</taxon>
        <taxon>eudicotyledons</taxon>
        <taxon>Gunneridae</taxon>
        <taxon>Pentapetalae</taxon>
        <taxon>asterids</taxon>
        <taxon>campanulids</taxon>
        <taxon>Asterales</taxon>
        <taxon>Asteraceae</taxon>
        <taxon>Asteroideae</taxon>
        <taxon>Anthemideae</taxon>
        <taxon>Anthemidinae</taxon>
        <taxon>Tanacetum</taxon>
    </lineage>
</organism>
<evidence type="ECO:0000313" key="2">
    <source>
        <dbReference type="EMBL" id="GJT15303.1"/>
    </source>
</evidence>
<feature type="compositionally biased region" description="Polar residues" evidence="1">
    <location>
        <begin position="1"/>
        <end position="16"/>
    </location>
</feature>
<accession>A0ABQ5BP32</accession>
<reference evidence="2" key="2">
    <citation type="submission" date="2022-01" db="EMBL/GenBank/DDBJ databases">
        <authorList>
            <person name="Yamashiro T."/>
            <person name="Shiraishi A."/>
            <person name="Satake H."/>
            <person name="Nakayama K."/>
        </authorList>
    </citation>
    <scope>NUCLEOTIDE SEQUENCE</scope>
</reference>
<name>A0ABQ5BP32_9ASTR</name>
<evidence type="ECO:0008006" key="4">
    <source>
        <dbReference type="Google" id="ProtNLM"/>
    </source>
</evidence>
<feature type="region of interest" description="Disordered" evidence="1">
    <location>
        <begin position="75"/>
        <end position="118"/>
    </location>
</feature>
<feature type="region of interest" description="Disordered" evidence="1">
    <location>
        <begin position="1"/>
        <end position="38"/>
    </location>
</feature>
<evidence type="ECO:0000313" key="3">
    <source>
        <dbReference type="Proteomes" id="UP001151760"/>
    </source>
</evidence>
<dbReference type="EMBL" id="BQNB010013385">
    <property type="protein sequence ID" value="GJT15303.1"/>
    <property type="molecule type" value="Genomic_DNA"/>
</dbReference>
<evidence type="ECO:0000256" key="1">
    <source>
        <dbReference type="SAM" id="MobiDB-lite"/>
    </source>
</evidence>
<dbReference type="Proteomes" id="UP001151760">
    <property type="component" value="Unassembled WGS sequence"/>
</dbReference>
<keyword evidence="3" id="KW-1185">Reference proteome</keyword>
<comment type="caution">
    <text evidence="2">The sequence shown here is derived from an EMBL/GenBank/DDBJ whole genome shotgun (WGS) entry which is preliminary data.</text>
</comment>
<feature type="compositionally biased region" description="Polar residues" evidence="1">
    <location>
        <begin position="78"/>
        <end position="93"/>
    </location>
</feature>
<sequence>MSNPKQSTPSQPTSAVRNMVGRGKEPTSQDQGGPASNVVLREYCDKNYNQLLPITAEKFNREKEKHKKLKGVKARLNFNGSSGTSRYSQSRTMSTREHEKRHRSRRSHSPRLSPSWGAEQGVCLHAQTATTSVPTRDIKRHSLKVRIVEAGIGNQDQTKETKKGRGRLVPAMENAKKKHIKDPIELHNIKQRDGESTKDFVRRYKLESRYVKEAPECIRIFGFVHGITNPELINRLHDKIPKIVDEIMRVTTSFLWGEVAAPNHERKKSFPQWRQQEVVVWLSVLMENPDISTDSSETPLPSLMGSKYFIETLDNTTSDPDRLTSNSLINIS</sequence>